<comment type="caution">
    <text evidence="6">The sequence shown here is derived from an EMBL/GenBank/DDBJ whole genome shotgun (WGS) entry which is preliminary data.</text>
</comment>
<evidence type="ECO:0000313" key="7">
    <source>
        <dbReference type="Proteomes" id="UP001172159"/>
    </source>
</evidence>
<evidence type="ECO:0000313" key="6">
    <source>
        <dbReference type="EMBL" id="KAK0744495.1"/>
    </source>
</evidence>
<dbReference type="EMBL" id="JAUKTV010000002">
    <property type="protein sequence ID" value="KAK0744495.1"/>
    <property type="molecule type" value="Genomic_DNA"/>
</dbReference>
<evidence type="ECO:0000256" key="2">
    <source>
        <dbReference type="ARBA" id="ARBA00022801"/>
    </source>
</evidence>
<dbReference type="PANTHER" id="PTHR47959:SF24">
    <property type="entry name" value="ATP-DEPENDENT RNA HELICASE"/>
    <property type="match status" value="1"/>
</dbReference>
<dbReference type="GO" id="GO:0005829">
    <property type="term" value="C:cytosol"/>
    <property type="evidence" value="ECO:0007669"/>
    <property type="project" value="TreeGrafter"/>
</dbReference>
<accession>A0AA40K3H7</accession>
<dbReference type="InterPro" id="IPR001650">
    <property type="entry name" value="Helicase_C-like"/>
</dbReference>
<dbReference type="Proteomes" id="UP001172159">
    <property type="component" value="Unassembled WGS sequence"/>
</dbReference>
<dbReference type="Gene3D" id="3.40.50.300">
    <property type="entry name" value="P-loop containing nucleotide triphosphate hydrolases"/>
    <property type="match status" value="1"/>
</dbReference>
<dbReference type="GO" id="GO:0005524">
    <property type="term" value="F:ATP binding"/>
    <property type="evidence" value="ECO:0007669"/>
    <property type="project" value="UniProtKB-KW"/>
</dbReference>
<keyword evidence="2 6" id="KW-0378">Hydrolase</keyword>
<keyword evidence="4" id="KW-0067">ATP-binding</keyword>
<keyword evidence="7" id="KW-1185">Reference proteome</keyword>
<dbReference type="AlphaFoldDB" id="A0AA40K3H7"/>
<dbReference type="PANTHER" id="PTHR47959">
    <property type="entry name" value="ATP-DEPENDENT RNA HELICASE RHLE-RELATED"/>
    <property type="match status" value="1"/>
</dbReference>
<dbReference type="PROSITE" id="PS51194">
    <property type="entry name" value="HELICASE_CTER"/>
    <property type="match status" value="1"/>
</dbReference>
<name>A0AA40K3H7_9PEZI</name>
<protein>
    <submittedName>
        <fullName evidence="6">P-loop containing nucleoside triphosphate hydrolase protein</fullName>
    </submittedName>
</protein>
<feature type="domain" description="Helicase C-terminal" evidence="5">
    <location>
        <begin position="17"/>
        <end position="168"/>
    </location>
</feature>
<organism evidence="6 7">
    <name type="scientific">Apiosordaria backusii</name>
    <dbReference type="NCBI Taxonomy" id="314023"/>
    <lineage>
        <taxon>Eukaryota</taxon>
        <taxon>Fungi</taxon>
        <taxon>Dikarya</taxon>
        <taxon>Ascomycota</taxon>
        <taxon>Pezizomycotina</taxon>
        <taxon>Sordariomycetes</taxon>
        <taxon>Sordariomycetidae</taxon>
        <taxon>Sordariales</taxon>
        <taxon>Lasiosphaeriaceae</taxon>
        <taxon>Apiosordaria</taxon>
    </lineage>
</organism>
<sequence length="189" mass="21214">MVHHSYLFLNRRLKDAYLVHLCNEAERAGQTTAIFTRSVSETRRVSRLLDTLKIGAISLQSHLSPSARAAALDKLRRKECYVVVTTDVAATLDPMIPDVHRIINFSLTRKMDPDTYNERLNSVGHVAAGDSGHVITFVTQYDVEVYSRLEKALAVPLAEYAVDMDMVMSYRGQVEEAALEDPSLRDTDC</sequence>
<dbReference type="InterPro" id="IPR027417">
    <property type="entry name" value="P-loop_NTPase"/>
</dbReference>
<reference evidence="6" key="1">
    <citation type="submission" date="2023-06" db="EMBL/GenBank/DDBJ databases">
        <title>Genome-scale phylogeny and comparative genomics of the fungal order Sordariales.</title>
        <authorList>
            <consortium name="Lawrence Berkeley National Laboratory"/>
            <person name="Hensen N."/>
            <person name="Bonometti L."/>
            <person name="Westerberg I."/>
            <person name="Brannstrom I.O."/>
            <person name="Guillou S."/>
            <person name="Cros-Aarteil S."/>
            <person name="Calhoun S."/>
            <person name="Haridas S."/>
            <person name="Kuo A."/>
            <person name="Mondo S."/>
            <person name="Pangilinan J."/>
            <person name="Riley R."/>
            <person name="Labutti K."/>
            <person name="Andreopoulos B."/>
            <person name="Lipzen A."/>
            <person name="Chen C."/>
            <person name="Yanf M."/>
            <person name="Daum C."/>
            <person name="Ng V."/>
            <person name="Clum A."/>
            <person name="Steindorff A."/>
            <person name="Ohm R."/>
            <person name="Martin F."/>
            <person name="Silar P."/>
            <person name="Natvig D."/>
            <person name="Lalanne C."/>
            <person name="Gautier V."/>
            <person name="Ament-Velasquez S.L."/>
            <person name="Kruys A."/>
            <person name="Hutchinson M.I."/>
            <person name="Powell A.J."/>
            <person name="Barry K."/>
            <person name="Miller A.N."/>
            <person name="Grigoriev I.V."/>
            <person name="Debuchy R."/>
            <person name="Gladieux P."/>
            <person name="Thoren M.H."/>
            <person name="Johannesson H."/>
        </authorList>
    </citation>
    <scope>NUCLEOTIDE SEQUENCE</scope>
    <source>
        <strain evidence="6">CBS 540.89</strain>
    </source>
</reference>
<evidence type="ECO:0000256" key="4">
    <source>
        <dbReference type="ARBA" id="ARBA00022840"/>
    </source>
</evidence>
<dbReference type="SUPFAM" id="SSF52540">
    <property type="entry name" value="P-loop containing nucleoside triphosphate hydrolases"/>
    <property type="match status" value="1"/>
</dbReference>
<dbReference type="InterPro" id="IPR050079">
    <property type="entry name" value="DEAD_box_RNA_helicase"/>
</dbReference>
<evidence type="ECO:0000259" key="5">
    <source>
        <dbReference type="PROSITE" id="PS51194"/>
    </source>
</evidence>
<proteinExistence type="predicted"/>
<dbReference type="GO" id="GO:0003724">
    <property type="term" value="F:RNA helicase activity"/>
    <property type="evidence" value="ECO:0007669"/>
    <property type="project" value="TreeGrafter"/>
</dbReference>
<dbReference type="Pfam" id="PF00271">
    <property type="entry name" value="Helicase_C"/>
    <property type="match status" value="1"/>
</dbReference>
<evidence type="ECO:0000256" key="1">
    <source>
        <dbReference type="ARBA" id="ARBA00022741"/>
    </source>
</evidence>
<keyword evidence="1" id="KW-0547">Nucleotide-binding</keyword>
<evidence type="ECO:0000256" key="3">
    <source>
        <dbReference type="ARBA" id="ARBA00022806"/>
    </source>
</evidence>
<gene>
    <name evidence="6" type="ORF">B0T21DRAFT_389820</name>
</gene>
<dbReference type="GO" id="GO:0016787">
    <property type="term" value="F:hydrolase activity"/>
    <property type="evidence" value="ECO:0007669"/>
    <property type="project" value="UniProtKB-KW"/>
</dbReference>
<keyword evidence="3" id="KW-0347">Helicase</keyword>